<evidence type="ECO:0000256" key="1">
    <source>
        <dbReference type="SAM" id="Phobius"/>
    </source>
</evidence>
<name>A0A5R9F0M2_9BACL</name>
<comment type="caution">
    <text evidence="3">The sequence shown here is derived from an EMBL/GenBank/DDBJ whole genome shotgun (WGS) entry which is preliminary data.</text>
</comment>
<evidence type="ECO:0000313" key="4">
    <source>
        <dbReference type="Proteomes" id="UP000308230"/>
    </source>
</evidence>
<dbReference type="OrthoDB" id="9773047at2"/>
<dbReference type="GO" id="GO:0016787">
    <property type="term" value="F:hydrolase activity"/>
    <property type="evidence" value="ECO:0007669"/>
    <property type="project" value="UniProtKB-KW"/>
</dbReference>
<protein>
    <submittedName>
        <fullName evidence="3">Serine hydrolase</fullName>
    </submittedName>
</protein>
<keyword evidence="1" id="KW-0472">Membrane</keyword>
<dbReference type="PANTHER" id="PTHR43283">
    <property type="entry name" value="BETA-LACTAMASE-RELATED"/>
    <property type="match status" value="1"/>
</dbReference>
<evidence type="ECO:0000259" key="2">
    <source>
        <dbReference type="Pfam" id="PF00144"/>
    </source>
</evidence>
<dbReference type="SUPFAM" id="SSF56601">
    <property type="entry name" value="beta-lactamase/transpeptidase-like"/>
    <property type="match status" value="1"/>
</dbReference>
<evidence type="ECO:0000313" key="3">
    <source>
        <dbReference type="EMBL" id="TLS35960.1"/>
    </source>
</evidence>
<dbReference type="InterPro" id="IPR012338">
    <property type="entry name" value="Beta-lactam/transpept-like"/>
</dbReference>
<organism evidence="3 4">
    <name type="scientific">Exobacillus caeni</name>
    <dbReference type="NCBI Taxonomy" id="2574798"/>
    <lineage>
        <taxon>Bacteria</taxon>
        <taxon>Bacillati</taxon>
        <taxon>Bacillota</taxon>
        <taxon>Bacilli</taxon>
        <taxon>Bacillales</taxon>
        <taxon>Guptibacillaceae</taxon>
        <taxon>Exobacillus</taxon>
    </lineage>
</organism>
<sequence length="407" mass="46632">MIKNNIGLMTIAILYISFSIMHAFIPEYFTTTYFLRGALWGEADIEDYKRFPSRGLAAAKENTFHFKKNINEKLVHSASEKITYFASGKPSKITNLESFLTDNETTAFLIIKNDTILYEKYFNGYSRNSVNTSFSMAKSFLSALIGKAVEEGYINSLDDPITNYLPELKEKNMQAITIRHLLTMSSGLSYSDGFLLFGDGAKTYYPPDLRKIALQETFIKEGPGEHFLYNNYNPLLLGLILERATRQPVSAYLENKIWRLLGMEFEGSWSIDSKDSGFEKMESGINARAIDFAKFGRLFLNKGNWNGKQVLSESWVTESTSPLPVIPSGYYENTKDWALFSNKKGYYSHMWWGYERKNGEHDFFAMGNFGQFIYVCPSKNLIIVRNGKDYGKVDAWPEIFYEMANNL</sequence>
<keyword evidence="1" id="KW-1133">Transmembrane helix</keyword>
<proteinExistence type="predicted"/>
<dbReference type="RefSeq" id="WP_138128128.1">
    <property type="nucleotide sequence ID" value="NZ_SWLG01000014.1"/>
</dbReference>
<dbReference type="EMBL" id="SWLG01000014">
    <property type="protein sequence ID" value="TLS35960.1"/>
    <property type="molecule type" value="Genomic_DNA"/>
</dbReference>
<feature type="transmembrane region" description="Helical" evidence="1">
    <location>
        <begin position="7"/>
        <end position="25"/>
    </location>
</feature>
<accession>A0A5R9F0M2</accession>
<dbReference type="InterPro" id="IPR001466">
    <property type="entry name" value="Beta-lactam-related"/>
</dbReference>
<dbReference type="PANTHER" id="PTHR43283:SF7">
    <property type="entry name" value="BETA-LACTAMASE-RELATED DOMAIN-CONTAINING PROTEIN"/>
    <property type="match status" value="1"/>
</dbReference>
<dbReference type="Proteomes" id="UP000308230">
    <property type="component" value="Unassembled WGS sequence"/>
</dbReference>
<dbReference type="Pfam" id="PF00144">
    <property type="entry name" value="Beta-lactamase"/>
    <property type="match status" value="1"/>
</dbReference>
<dbReference type="AlphaFoldDB" id="A0A5R9F0M2"/>
<gene>
    <name evidence="3" type="ORF">FCL54_17350</name>
</gene>
<dbReference type="Gene3D" id="3.40.710.10">
    <property type="entry name" value="DD-peptidase/beta-lactamase superfamily"/>
    <property type="match status" value="1"/>
</dbReference>
<dbReference type="InterPro" id="IPR050789">
    <property type="entry name" value="Diverse_Enzym_Activities"/>
</dbReference>
<keyword evidence="3" id="KW-0378">Hydrolase</keyword>
<keyword evidence="4" id="KW-1185">Reference proteome</keyword>
<feature type="domain" description="Beta-lactamase-related" evidence="2">
    <location>
        <begin position="106"/>
        <end position="384"/>
    </location>
</feature>
<keyword evidence="1" id="KW-0812">Transmembrane</keyword>
<reference evidence="3 4" key="1">
    <citation type="submission" date="2019-04" db="EMBL/GenBank/DDBJ databases">
        <title>Bacillus caeni sp. nov., a bacterium isolated from mangrove sediment.</title>
        <authorList>
            <person name="Huang H."/>
            <person name="Mo K."/>
            <person name="Hu Y."/>
        </authorList>
    </citation>
    <scope>NUCLEOTIDE SEQUENCE [LARGE SCALE GENOMIC DNA]</scope>
    <source>
        <strain evidence="3 4">HB172195</strain>
    </source>
</reference>